<comment type="caution">
    <text evidence="10">The sequence shown here is derived from an EMBL/GenBank/DDBJ whole genome shotgun (WGS) entry which is preliminary data.</text>
</comment>
<keyword evidence="6" id="KW-0408">Iron</keyword>
<gene>
    <name evidence="10" type="primary">fer</name>
    <name evidence="10" type="ORF">ACFOZ7_07085</name>
</gene>
<dbReference type="NCBIfam" id="NF041393">
    <property type="entry name" value="Frdxn_Halo"/>
    <property type="match status" value="1"/>
</dbReference>
<evidence type="ECO:0000256" key="4">
    <source>
        <dbReference type="ARBA" id="ARBA00022723"/>
    </source>
</evidence>
<keyword evidence="4" id="KW-0479">Metal-binding</keyword>
<evidence type="ECO:0000256" key="1">
    <source>
        <dbReference type="ARBA" id="ARBA00007874"/>
    </source>
</evidence>
<dbReference type="EMBL" id="JBHSDJ010000016">
    <property type="protein sequence ID" value="MFC4246762.1"/>
    <property type="molecule type" value="Genomic_DNA"/>
</dbReference>
<dbReference type="Gene3D" id="3.10.20.30">
    <property type="match status" value="1"/>
</dbReference>
<reference evidence="10 11" key="1">
    <citation type="journal article" date="2014" name="Int. J. Syst. Evol. Microbiol.">
        <title>Complete genome sequence of Corynebacterium casei LMG S-19264T (=DSM 44701T), isolated from a smear-ripened cheese.</title>
        <authorList>
            <consortium name="US DOE Joint Genome Institute (JGI-PGF)"/>
            <person name="Walter F."/>
            <person name="Albersmeier A."/>
            <person name="Kalinowski J."/>
            <person name="Ruckert C."/>
        </authorList>
    </citation>
    <scope>NUCLEOTIDE SEQUENCE [LARGE SCALE GENOMIC DNA]</scope>
    <source>
        <strain evidence="10 11">IBRC-M 10912</strain>
    </source>
</reference>
<accession>A0ABD5NXU3</accession>
<dbReference type="PROSITE" id="PS51085">
    <property type="entry name" value="2FE2S_FER_2"/>
    <property type="match status" value="1"/>
</dbReference>
<comment type="similarity">
    <text evidence="1">Belongs to the 2Fe2S plant-type ferredoxin family.</text>
</comment>
<feature type="domain" description="2Fe-2S ferredoxin-type" evidence="9">
    <location>
        <begin position="46"/>
        <end position="140"/>
    </location>
</feature>
<dbReference type="InterPro" id="IPR001041">
    <property type="entry name" value="2Fe-2S_ferredoxin-type"/>
</dbReference>
<dbReference type="InterPro" id="IPR053441">
    <property type="entry name" value="2Fe2S_Ferredoxin"/>
</dbReference>
<dbReference type="InterPro" id="IPR006058">
    <property type="entry name" value="2Fe2S_fd_BS"/>
</dbReference>
<evidence type="ECO:0000256" key="2">
    <source>
        <dbReference type="ARBA" id="ARBA00022448"/>
    </source>
</evidence>
<keyword evidence="2" id="KW-0813">Transport</keyword>
<dbReference type="Pfam" id="PF00111">
    <property type="entry name" value="Fer2"/>
    <property type="match status" value="1"/>
</dbReference>
<evidence type="ECO:0000256" key="5">
    <source>
        <dbReference type="ARBA" id="ARBA00022982"/>
    </source>
</evidence>
<organism evidence="10 11">
    <name type="scientific">Natribaculum luteum</name>
    <dbReference type="NCBI Taxonomy" id="1586232"/>
    <lineage>
        <taxon>Archaea</taxon>
        <taxon>Methanobacteriati</taxon>
        <taxon>Methanobacteriota</taxon>
        <taxon>Stenosarchaea group</taxon>
        <taxon>Halobacteria</taxon>
        <taxon>Halobacteriales</taxon>
        <taxon>Natrialbaceae</taxon>
        <taxon>Natribaculum</taxon>
    </lineage>
</organism>
<evidence type="ECO:0000313" key="11">
    <source>
        <dbReference type="Proteomes" id="UP001595821"/>
    </source>
</evidence>
<dbReference type="PANTHER" id="PTHR43112:SF3">
    <property type="entry name" value="FERREDOXIN-2, CHLOROPLASTIC"/>
    <property type="match status" value="1"/>
</dbReference>
<proteinExistence type="inferred from homology"/>
<dbReference type="InterPro" id="IPR012675">
    <property type="entry name" value="Beta-grasp_dom_sf"/>
</dbReference>
<evidence type="ECO:0000256" key="3">
    <source>
        <dbReference type="ARBA" id="ARBA00022714"/>
    </source>
</evidence>
<evidence type="ECO:0000256" key="8">
    <source>
        <dbReference type="ARBA" id="ARBA00034078"/>
    </source>
</evidence>
<protein>
    <submittedName>
        <fullName evidence="10">Ferredoxin Fer</fullName>
    </submittedName>
</protein>
<keyword evidence="5" id="KW-0249">Electron transport</keyword>
<evidence type="ECO:0000259" key="9">
    <source>
        <dbReference type="PROSITE" id="PS51085"/>
    </source>
</evidence>
<dbReference type="CDD" id="cd00207">
    <property type="entry name" value="fer2"/>
    <property type="match status" value="1"/>
</dbReference>
<dbReference type="PROSITE" id="PS00197">
    <property type="entry name" value="2FE2S_FER_1"/>
    <property type="match status" value="1"/>
</dbReference>
<comment type="cofactor">
    <cofactor evidence="8">
        <name>[2Fe-2S] cluster</name>
        <dbReference type="ChEBI" id="CHEBI:190135"/>
    </cofactor>
</comment>
<keyword evidence="7" id="KW-0411">Iron-sulfur</keyword>
<dbReference type="SUPFAM" id="SSF54292">
    <property type="entry name" value="2Fe-2S ferredoxin-like"/>
    <property type="match status" value="1"/>
</dbReference>
<dbReference type="GO" id="GO:0046872">
    <property type="term" value="F:metal ion binding"/>
    <property type="evidence" value="ECO:0007669"/>
    <property type="project" value="UniProtKB-KW"/>
</dbReference>
<name>A0ABD5NXU3_9EURY</name>
<keyword evidence="3" id="KW-0001">2Fe-2S</keyword>
<dbReference type="GeneID" id="71854270"/>
<dbReference type="Proteomes" id="UP001595821">
    <property type="component" value="Unassembled WGS sequence"/>
</dbReference>
<dbReference type="AlphaFoldDB" id="A0ABD5NXU3"/>
<evidence type="ECO:0000313" key="10">
    <source>
        <dbReference type="EMBL" id="MFC4246762.1"/>
    </source>
</evidence>
<dbReference type="GO" id="GO:0051537">
    <property type="term" value="F:2 iron, 2 sulfur cluster binding"/>
    <property type="evidence" value="ECO:0007669"/>
    <property type="project" value="UniProtKB-KW"/>
</dbReference>
<evidence type="ECO:0000256" key="6">
    <source>
        <dbReference type="ARBA" id="ARBA00023004"/>
    </source>
</evidence>
<dbReference type="PANTHER" id="PTHR43112">
    <property type="entry name" value="FERREDOXIN"/>
    <property type="match status" value="1"/>
</dbReference>
<dbReference type="RefSeq" id="WP_246966357.1">
    <property type="nucleotide sequence ID" value="NZ_CP095397.1"/>
</dbReference>
<dbReference type="InterPro" id="IPR036010">
    <property type="entry name" value="2Fe-2S_ferredoxin-like_sf"/>
</dbReference>
<sequence length="154" mass="17517">MSTDLPNIRVGRDAEGDDGDTRTLEYLNYEVLDERGWRLDDDDLFEKAAVADLDPTDYGRFEVAKNRYILDAAEDNGYDWPFECRAASCANCAAILREGEVSMDMDLILTEEEVEEKNIILTCQAVPTTDEVKIVYNAMHLPYLQDRVIGVREV</sequence>
<evidence type="ECO:0000256" key="7">
    <source>
        <dbReference type="ARBA" id="ARBA00023014"/>
    </source>
</evidence>